<name>A0A8H3C2P0_9AGAM</name>
<dbReference type="Gene3D" id="2.80.10.50">
    <property type="match status" value="1"/>
</dbReference>
<feature type="coiled-coil region" evidence="1">
    <location>
        <begin position="45"/>
        <end position="114"/>
    </location>
</feature>
<proteinExistence type="predicted"/>
<sequence>MVDLHFGRSTNGNEIHIWPSDGSAKQTWDLVHIDDDTGESHQGTCAQLAQKLDESTKLLSQKEQMIVNKAGRIKELEEGLSRVKDEATRKDHQIAQNEDTIRQLREDLEAREARYSISM</sequence>
<accession>A0A8H3C2P0</accession>
<evidence type="ECO:0000313" key="2">
    <source>
        <dbReference type="EMBL" id="CAE6473421.1"/>
    </source>
</evidence>
<evidence type="ECO:0008006" key="4">
    <source>
        <dbReference type="Google" id="ProtNLM"/>
    </source>
</evidence>
<reference evidence="2" key="1">
    <citation type="submission" date="2021-01" db="EMBL/GenBank/DDBJ databases">
        <authorList>
            <person name="Kaushik A."/>
        </authorList>
    </citation>
    <scope>NUCLEOTIDE SEQUENCE</scope>
    <source>
        <strain evidence="2">AG1-1C</strain>
    </source>
</reference>
<evidence type="ECO:0000313" key="3">
    <source>
        <dbReference type="Proteomes" id="UP000663846"/>
    </source>
</evidence>
<protein>
    <recommendedName>
        <fullName evidence="4">Ricin B lectin domain-containing protein</fullName>
    </recommendedName>
</protein>
<gene>
    <name evidence="2" type="ORF">RDB_LOCUS180036</name>
</gene>
<comment type="caution">
    <text evidence="2">The sequence shown here is derived from an EMBL/GenBank/DDBJ whole genome shotgun (WGS) entry which is preliminary data.</text>
</comment>
<keyword evidence="1" id="KW-0175">Coiled coil</keyword>
<dbReference type="Proteomes" id="UP000663846">
    <property type="component" value="Unassembled WGS sequence"/>
</dbReference>
<dbReference type="CDD" id="cd00161">
    <property type="entry name" value="beta-trefoil_Ricin-like"/>
    <property type="match status" value="1"/>
</dbReference>
<dbReference type="AlphaFoldDB" id="A0A8H3C2P0"/>
<organism evidence="2 3">
    <name type="scientific">Rhizoctonia solani</name>
    <dbReference type="NCBI Taxonomy" id="456999"/>
    <lineage>
        <taxon>Eukaryota</taxon>
        <taxon>Fungi</taxon>
        <taxon>Dikarya</taxon>
        <taxon>Basidiomycota</taxon>
        <taxon>Agaricomycotina</taxon>
        <taxon>Agaricomycetes</taxon>
        <taxon>Cantharellales</taxon>
        <taxon>Ceratobasidiaceae</taxon>
        <taxon>Rhizoctonia</taxon>
    </lineage>
</organism>
<evidence type="ECO:0000256" key="1">
    <source>
        <dbReference type="SAM" id="Coils"/>
    </source>
</evidence>
<dbReference type="EMBL" id="CAJMWS010001112">
    <property type="protein sequence ID" value="CAE6473421.1"/>
    <property type="molecule type" value="Genomic_DNA"/>
</dbReference>